<dbReference type="SFLD" id="SFLDS00005">
    <property type="entry name" value="Isoprenoid_Synthase_Type_I"/>
    <property type="match status" value="1"/>
</dbReference>
<name>A0A3M7MEI8_9PLEO</name>
<evidence type="ECO:0000256" key="2">
    <source>
        <dbReference type="ARBA" id="ARBA00022679"/>
    </source>
</evidence>
<organism evidence="6 7">
    <name type="scientific">Pyrenophora seminiperda CCB06</name>
    <dbReference type="NCBI Taxonomy" id="1302712"/>
    <lineage>
        <taxon>Eukaryota</taxon>
        <taxon>Fungi</taxon>
        <taxon>Dikarya</taxon>
        <taxon>Ascomycota</taxon>
        <taxon>Pezizomycotina</taxon>
        <taxon>Dothideomycetes</taxon>
        <taxon>Pleosporomycetidae</taxon>
        <taxon>Pleosporales</taxon>
        <taxon>Pleosporineae</taxon>
        <taxon>Pleosporaceae</taxon>
        <taxon>Pyrenophora</taxon>
    </lineage>
</organism>
<dbReference type="SUPFAM" id="SSF48576">
    <property type="entry name" value="Terpenoid synthases"/>
    <property type="match status" value="1"/>
</dbReference>
<dbReference type="CDD" id="cd00685">
    <property type="entry name" value="Trans_IPPS_HT"/>
    <property type="match status" value="1"/>
</dbReference>
<proteinExistence type="inferred from homology"/>
<reference evidence="6 7" key="1">
    <citation type="journal article" date="2014" name="PLoS ONE">
        <title>De novo Genome Assembly of the Fungal Plant Pathogen Pyrenophora semeniperda.</title>
        <authorList>
            <person name="Soliai M.M."/>
            <person name="Meyer S.E."/>
            <person name="Udall J.A."/>
            <person name="Elzinga D.E."/>
            <person name="Hermansen R.A."/>
            <person name="Bodily P.M."/>
            <person name="Hart A.A."/>
            <person name="Coleman C.E."/>
        </authorList>
    </citation>
    <scope>NUCLEOTIDE SEQUENCE [LARGE SCALE GENOMIC DNA]</scope>
    <source>
        <strain evidence="6 7">CCB06</strain>
        <tissue evidence="6">Mycelium</tissue>
    </source>
</reference>
<dbReference type="Pfam" id="PF00348">
    <property type="entry name" value="polyprenyl_synt"/>
    <property type="match status" value="1"/>
</dbReference>
<dbReference type="InterPro" id="IPR033749">
    <property type="entry name" value="Polyprenyl_synt_CS"/>
</dbReference>
<protein>
    <recommendedName>
        <fullName evidence="1">geranylgeranyl diphosphate synthase</fullName>
        <ecNumber evidence="1">2.5.1.29</ecNumber>
    </recommendedName>
</protein>
<gene>
    <name evidence="6" type="ORF">GMOD_00009833</name>
</gene>
<comment type="similarity">
    <text evidence="5">Belongs to the FPP/GGPP synthase family.</text>
</comment>
<dbReference type="Gene3D" id="1.10.600.10">
    <property type="entry name" value="Farnesyl Diphosphate Synthase"/>
    <property type="match status" value="1"/>
</dbReference>
<dbReference type="Proteomes" id="UP000265663">
    <property type="component" value="Unassembled WGS sequence"/>
</dbReference>
<keyword evidence="7" id="KW-1185">Reference proteome</keyword>
<keyword evidence="2 5" id="KW-0808">Transferase</keyword>
<dbReference type="AlphaFoldDB" id="A0A3M7MEI8"/>
<dbReference type="EC" id="2.5.1.29" evidence="1"/>
<keyword evidence="4" id="KW-0460">Magnesium</keyword>
<evidence type="ECO:0000256" key="5">
    <source>
        <dbReference type="RuleBase" id="RU004466"/>
    </source>
</evidence>
<dbReference type="GO" id="GO:0008299">
    <property type="term" value="P:isoprenoid biosynthetic process"/>
    <property type="evidence" value="ECO:0007669"/>
    <property type="project" value="InterPro"/>
</dbReference>
<dbReference type="PROSITE" id="PS00723">
    <property type="entry name" value="POLYPRENYL_SYNTHASE_1"/>
    <property type="match status" value="1"/>
</dbReference>
<dbReference type="GO" id="GO:0043386">
    <property type="term" value="P:mycotoxin biosynthetic process"/>
    <property type="evidence" value="ECO:0007669"/>
    <property type="project" value="UniProtKB-ARBA"/>
</dbReference>
<evidence type="ECO:0000313" key="7">
    <source>
        <dbReference type="Proteomes" id="UP000265663"/>
    </source>
</evidence>
<dbReference type="PROSITE" id="PS00444">
    <property type="entry name" value="POLYPRENYL_SYNTHASE_2"/>
    <property type="match status" value="1"/>
</dbReference>
<keyword evidence="3" id="KW-0479">Metal-binding</keyword>
<evidence type="ECO:0000256" key="3">
    <source>
        <dbReference type="ARBA" id="ARBA00022723"/>
    </source>
</evidence>
<dbReference type="InterPro" id="IPR008949">
    <property type="entry name" value="Isoprenoid_synthase_dom_sf"/>
</dbReference>
<dbReference type="PANTHER" id="PTHR12001">
    <property type="entry name" value="GERANYLGERANYL PYROPHOSPHATE SYNTHASE"/>
    <property type="match status" value="1"/>
</dbReference>
<dbReference type="InterPro" id="IPR000092">
    <property type="entry name" value="Polyprenyl_synt"/>
</dbReference>
<evidence type="ECO:0000256" key="4">
    <source>
        <dbReference type="ARBA" id="ARBA00022842"/>
    </source>
</evidence>
<dbReference type="PANTHER" id="PTHR12001:SF44">
    <property type="entry name" value="GERANYLGERANYL PYROPHOSPHATE SYNTHASE"/>
    <property type="match status" value="1"/>
</dbReference>
<dbReference type="OrthoDB" id="6921389at2759"/>
<dbReference type="EMBL" id="KE747834">
    <property type="protein sequence ID" value="RMZ72789.1"/>
    <property type="molecule type" value="Genomic_DNA"/>
</dbReference>
<dbReference type="GO" id="GO:0046165">
    <property type="term" value="P:alcohol biosynthetic process"/>
    <property type="evidence" value="ECO:0007669"/>
    <property type="project" value="UniProtKB-ARBA"/>
</dbReference>
<sequence length="350" mass="39518">MAQNQCEFGQRLSVQPDQCGDHFETRHLTIDKCVNDERNYLADCISETKWNAVEEEILMGPFDYLEAQPGKDIRSQFMHALNAWLQVPARSLSVIMRAVSMLHTSSLLIDDIQDNSQLRRGAPVAHEVFGTAQTINSANYVYFCALQKLSTLENPALIQVYTEELLNLHRGQGMDIFWRDTSTCPTELEYIRMVGNKTGGLFRLATRLMCAESRPVQHDAKYVRLVNSIGVLFQVLDDYRNLTDTLYAQNKGYCEDLTEGKFSFPVIHAIQSENGGSYLLDILRLKTNDDKIKRDAAAFIEQRGSLLYTQVVLQALKADIVRQIDELDAGKGKSGALKAILEKLIGKEKC</sequence>
<dbReference type="GO" id="GO:0046872">
    <property type="term" value="F:metal ion binding"/>
    <property type="evidence" value="ECO:0007669"/>
    <property type="project" value="UniProtKB-KW"/>
</dbReference>
<evidence type="ECO:0000256" key="1">
    <source>
        <dbReference type="ARBA" id="ARBA00012382"/>
    </source>
</evidence>
<accession>A0A3M7MEI8</accession>
<dbReference type="GO" id="GO:0004311">
    <property type="term" value="F:geranylgeranyl diphosphate synthase activity"/>
    <property type="evidence" value="ECO:0007669"/>
    <property type="project" value="UniProtKB-EC"/>
</dbReference>
<evidence type="ECO:0000313" key="6">
    <source>
        <dbReference type="EMBL" id="RMZ72789.1"/>
    </source>
</evidence>